<protein>
    <submittedName>
        <fullName evidence="3">VWA domain-containing protein</fullName>
    </submittedName>
</protein>
<keyword evidence="4" id="KW-1185">Reference proteome</keyword>
<comment type="caution">
    <text evidence="3">The sequence shown here is derived from an EMBL/GenBank/DDBJ whole genome shotgun (WGS) entry which is preliminary data.</text>
</comment>
<evidence type="ECO:0000256" key="1">
    <source>
        <dbReference type="SAM" id="MobiDB-lite"/>
    </source>
</evidence>
<organism evidence="3 4">
    <name type="scientific">Prosthecobacter algae</name>
    <dbReference type="NCBI Taxonomy" id="1144682"/>
    <lineage>
        <taxon>Bacteria</taxon>
        <taxon>Pseudomonadati</taxon>
        <taxon>Verrucomicrobiota</taxon>
        <taxon>Verrucomicrobiia</taxon>
        <taxon>Verrucomicrobiales</taxon>
        <taxon>Verrucomicrobiaceae</taxon>
        <taxon>Prosthecobacter</taxon>
    </lineage>
</organism>
<dbReference type="PANTHER" id="PTHR41248">
    <property type="entry name" value="NORD PROTEIN"/>
    <property type="match status" value="1"/>
</dbReference>
<feature type="region of interest" description="Disordered" evidence="1">
    <location>
        <begin position="145"/>
        <end position="174"/>
    </location>
</feature>
<dbReference type="Gene3D" id="3.40.50.410">
    <property type="entry name" value="von Willebrand factor, type A domain"/>
    <property type="match status" value="1"/>
</dbReference>
<dbReference type="InterPro" id="IPR002035">
    <property type="entry name" value="VWF_A"/>
</dbReference>
<dbReference type="SUPFAM" id="SSF53300">
    <property type="entry name" value="vWA-like"/>
    <property type="match status" value="1"/>
</dbReference>
<dbReference type="Pfam" id="PF00092">
    <property type="entry name" value="VWA"/>
    <property type="match status" value="1"/>
</dbReference>
<evidence type="ECO:0000313" key="3">
    <source>
        <dbReference type="EMBL" id="GAA5148991.1"/>
    </source>
</evidence>
<gene>
    <name evidence="3" type="ORF">GCM10023213_46060</name>
</gene>
<name>A0ABP9PM95_9BACT</name>
<evidence type="ECO:0000313" key="4">
    <source>
        <dbReference type="Proteomes" id="UP001499852"/>
    </source>
</evidence>
<accession>A0ABP9PM95</accession>
<dbReference type="Proteomes" id="UP001499852">
    <property type="component" value="Unassembled WGS sequence"/>
</dbReference>
<dbReference type="EMBL" id="BAABIA010000012">
    <property type="protein sequence ID" value="GAA5148991.1"/>
    <property type="molecule type" value="Genomic_DNA"/>
</dbReference>
<proteinExistence type="predicted"/>
<dbReference type="InterPro" id="IPR051928">
    <property type="entry name" value="NorD/CobT"/>
</dbReference>
<reference evidence="4" key="1">
    <citation type="journal article" date="2019" name="Int. J. Syst. Evol. Microbiol.">
        <title>The Global Catalogue of Microorganisms (GCM) 10K type strain sequencing project: providing services to taxonomists for standard genome sequencing and annotation.</title>
        <authorList>
            <consortium name="The Broad Institute Genomics Platform"/>
            <consortium name="The Broad Institute Genome Sequencing Center for Infectious Disease"/>
            <person name="Wu L."/>
            <person name="Ma J."/>
        </authorList>
    </citation>
    <scope>NUCLEOTIDE SEQUENCE [LARGE SCALE GENOMIC DNA]</scope>
    <source>
        <strain evidence="4">JCM 18053</strain>
    </source>
</reference>
<dbReference type="InterPro" id="IPR036465">
    <property type="entry name" value="vWFA_dom_sf"/>
</dbReference>
<evidence type="ECO:0000259" key="2">
    <source>
        <dbReference type="SMART" id="SM00327"/>
    </source>
</evidence>
<dbReference type="RefSeq" id="WP_345738772.1">
    <property type="nucleotide sequence ID" value="NZ_BAABIA010000012.1"/>
</dbReference>
<feature type="domain" description="VWFA" evidence="2">
    <location>
        <begin position="369"/>
        <end position="550"/>
    </location>
</feature>
<sequence length="560" mass="63723">MFEWEENVFLGLKALYKRLVEKPREREAAAVRVELKPRRQQLFLLANMIAGKPVMVLETANAVLCDHERIFLPPEFSLANSREANESIFQLKTLLGALAIRDQATNLHSLIASFPSLETRVIEAQAALGERDFWQVIGSPDFSKQPCAAETKPLAEPTDTPQQPEGVTEIEGKGQTNITVLQGEDDQPIESEMPIHTFEKAETLEEYSGLNRKNDDDDELDEHAEALRSVDMKHVVRTRERPRSIYRSDIVMDGLAFEVGDDAPAAGIRYPEWDYKKQQHKPDWCFIRQQSLRDSDPSWAQRTATKHRSVILDLRKKLAALATQTQRAKRQPDGPELDIDAVVAAQVACRSGHSPDDRLYIQRQRKLHDVAALILMDQSYSTDAWLDDARVLDTIRETLFCVGEVMDEFIETFAVAGFSSNTRRQCDFHLIKDFAESWHGTRARLGSLEAQGYTRIGPALRHAQELLIRQPAEKRVIFLITDGRPCDYDRYEGEYGIRDVRKAIENGNRHGIMTHAFAIEKRACEQFPRMFSRQHYDIVPNPRALVASMCGAFARLKLAV</sequence>
<dbReference type="PANTHER" id="PTHR41248:SF1">
    <property type="entry name" value="NORD PROTEIN"/>
    <property type="match status" value="1"/>
</dbReference>
<dbReference type="SMART" id="SM00327">
    <property type="entry name" value="VWA"/>
    <property type="match status" value="1"/>
</dbReference>